<dbReference type="PANTHER" id="PTHR35908:SF1">
    <property type="entry name" value="CONSERVED PROTEIN"/>
    <property type="match status" value="1"/>
</dbReference>
<reference evidence="2 3" key="1">
    <citation type="submission" date="2018-06" db="EMBL/GenBank/DDBJ databases">
        <title>Genomic Encyclopedia of Type Strains, Phase III (KMG-III): the genomes of soil and plant-associated and newly described type strains.</title>
        <authorList>
            <person name="Whitman W."/>
        </authorList>
    </citation>
    <scope>NUCLEOTIDE SEQUENCE [LARGE SCALE GENOMIC DNA]</scope>
    <source>
        <strain evidence="2 3">CGMCC 4.7090</strain>
    </source>
</reference>
<accession>A0A327Z7N6</accession>
<dbReference type="RefSeq" id="WP_111652216.1">
    <property type="nucleotide sequence ID" value="NZ_QLMJ01000015.1"/>
</dbReference>
<evidence type="ECO:0000259" key="1">
    <source>
        <dbReference type="Pfam" id="PF18029"/>
    </source>
</evidence>
<keyword evidence="3" id="KW-1185">Reference proteome</keyword>
<dbReference type="Proteomes" id="UP000249341">
    <property type="component" value="Unassembled WGS sequence"/>
</dbReference>
<feature type="domain" description="Glyoxalase-like" evidence="1">
    <location>
        <begin position="132"/>
        <end position="234"/>
    </location>
</feature>
<name>A0A327Z7N6_9ACTN</name>
<feature type="domain" description="Glyoxalase-like" evidence="1">
    <location>
        <begin position="17"/>
        <end position="107"/>
    </location>
</feature>
<dbReference type="Gene3D" id="3.10.180.10">
    <property type="entry name" value="2,3-Dihydroxybiphenyl 1,2-Dioxygenase, domain 1"/>
    <property type="match status" value="2"/>
</dbReference>
<dbReference type="EMBL" id="QLMJ01000015">
    <property type="protein sequence ID" value="RAK31300.1"/>
    <property type="molecule type" value="Genomic_DNA"/>
</dbReference>
<organism evidence="2 3">
    <name type="scientific">Actinoplanes lutulentus</name>
    <dbReference type="NCBI Taxonomy" id="1287878"/>
    <lineage>
        <taxon>Bacteria</taxon>
        <taxon>Bacillati</taxon>
        <taxon>Actinomycetota</taxon>
        <taxon>Actinomycetes</taxon>
        <taxon>Micromonosporales</taxon>
        <taxon>Micromonosporaceae</taxon>
        <taxon>Actinoplanes</taxon>
    </lineage>
</organism>
<dbReference type="InterPro" id="IPR041581">
    <property type="entry name" value="Glyoxalase_6"/>
</dbReference>
<comment type="caution">
    <text evidence="2">The sequence shown here is derived from an EMBL/GenBank/DDBJ whole genome shotgun (WGS) entry which is preliminary data.</text>
</comment>
<dbReference type="OrthoDB" id="3286168at2"/>
<sequence length="240" mass="26602">MIVRWVTGFLDTPAESAPVAERFWLAVTGSGLSPRRGHFVTVVPEKGDAYLRLQVVGEEPARAHLDLHVDDPFRSSREVAELGAVVVGTQDDLVVMRSPSGIVFCLVAWEYERELTLPRRWDGPQSSIVDQLCLDVPAAFYARELVFWSQVTGWERRASSLPEFTFLLPPARMPLQLLVQRTGGGEAGVHVDLACDDVGAEAARHVALGAAVVRRVPRDWTTLRDPAGREYCITARSPFR</sequence>
<dbReference type="InterPro" id="IPR029068">
    <property type="entry name" value="Glyas_Bleomycin-R_OHBP_Dase"/>
</dbReference>
<proteinExistence type="predicted"/>
<dbReference type="AlphaFoldDB" id="A0A327Z7N6"/>
<protein>
    <recommendedName>
        <fullName evidence="1">Glyoxalase-like domain-containing protein</fullName>
    </recommendedName>
</protein>
<dbReference type="SUPFAM" id="SSF54593">
    <property type="entry name" value="Glyoxalase/Bleomycin resistance protein/Dihydroxybiphenyl dioxygenase"/>
    <property type="match status" value="1"/>
</dbReference>
<dbReference type="Pfam" id="PF18029">
    <property type="entry name" value="Glyoxalase_6"/>
    <property type="match status" value="2"/>
</dbReference>
<dbReference type="PANTHER" id="PTHR35908">
    <property type="entry name" value="HYPOTHETICAL FUSION PROTEIN"/>
    <property type="match status" value="1"/>
</dbReference>
<evidence type="ECO:0000313" key="2">
    <source>
        <dbReference type="EMBL" id="RAK31300.1"/>
    </source>
</evidence>
<evidence type="ECO:0000313" key="3">
    <source>
        <dbReference type="Proteomes" id="UP000249341"/>
    </source>
</evidence>
<gene>
    <name evidence="2" type="ORF">B0I29_115106</name>
</gene>